<organism evidence="5">
    <name type="scientific">Arthroderma gypseum (strain ATCC MYA-4604 / CBS 118893)</name>
    <name type="common">Microsporum gypseum</name>
    <dbReference type="NCBI Taxonomy" id="535722"/>
    <lineage>
        <taxon>Eukaryota</taxon>
        <taxon>Fungi</taxon>
        <taxon>Dikarya</taxon>
        <taxon>Ascomycota</taxon>
        <taxon>Pezizomycotina</taxon>
        <taxon>Eurotiomycetes</taxon>
        <taxon>Eurotiomycetidae</taxon>
        <taxon>Onygenales</taxon>
        <taxon>Arthrodermataceae</taxon>
        <taxon>Nannizzia</taxon>
    </lineage>
</organism>
<gene>
    <name evidence="4" type="ORF">MGYG_05672</name>
</gene>
<dbReference type="OMA" id="HYVPKTF"/>
<dbReference type="GO" id="GO:0043022">
    <property type="term" value="F:ribosome binding"/>
    <property type="evidence" value="ECO:0007669"/>
    <property type="project" value="InterPro"/>
</dbReference>
<evidence type="ECO:0000259" key="3">
    <source>
        <dbReference type="PROSITE" id="PS51758"/>
    </source>
</evidence>
<name>E4UX88_ARTGP</name>
<evidence type="ECO:0000313" key="5">
    <source>
        <dbReference type="Proteomes" id="UP000002669"/>
    </source>
</evidence>
<dbReference type="RefSeq" id="XP_003173086.1">
    <property type="nucleotide sequence ID" value="XM_003173038.1"/>
</dbReference>
<evidence type="ECO:0000256" key="1">
    <source>
        <dbReference type="PROSITE-ProRule" id="PRU01094"/>
    </source>
</evidence>
<dbReference type="EMBL" id="DS989825">
    <property type="protein sequence ID" value="EFR02675.1"/>
    <property type="molecule type" value="Genomic_DNA"/>
</dbReference>
<keyword evidence="2" id="KW-0812">Transmembrane</keyword>
<dbReference type="VEuPathDB" id="FungiDB:MGYG_05672"/>
<protein>
    <recommendedName>
        <fullName evidence="3">Letm1 RBD domain-containing protein</fullName>
    </recommendedName>
</protein>
<dbReference type="PROSITE" id="PS51758">
    <property type="entry name" value="LETM1_RBD"/>
    <property type="match status" value="1"/>
</dbReference>
<dbReference type="AlphaFoldDB" id="E4UX88"/>
<evidence type="ECO:0000313" key="4">
    <source>
        <dbReference type="EMBL" id="EFR02675.1"/>
    </source>
</evidence>
<accession>E4UX88</accession>
<dbReference type="InParanoid" id="E4UX88"/>
<sequence>MISTLRRSSNLAAASFKLRHASPQTVTIGLQCLYSSNRPFSSSTTRLSLPPPYNSKPSSSSSAAAAAPTISSSAAETSISSPVNAPASTRPAFLDLPSKSNPQTSGTFSYYFALGKAYLGFYKTGLKNVYGNYKTSIPLRKQLGLPVYLPRSPWTNITATSTAVATDSTPLTRSDFQLVRRSAYDLRRMIPFAFILLLCGEMTPFVVLAIGNRVTPMTCRMPKQLIKERGKRVMYKDAALLGLPTSQQEVLAPSSLRQVKDVSTLSVDEVLRSSVVFGLRKRHDLPVPGFLQTMLVNQVYRPRLQRWMEYLAADDKLIVSAGGLKNMVAEEVRLAVDERGGVDVGLGLEGPASEAAERKWLANWIGVKV</sequence>
<feature type="transmembrane region" description="Helical" evidence="2">
    <location>
        <begin position="190"/>
        <end position="211"/>
    </location>
</feature>
<dbReference type="Proteomes" id="UP000002669">
    <property type="component" value="Unassembled WGS sequence"/>
</dbReference>
<keyword evidence="5" id="KW-1185">Reference proteome</keyword>
<keyword evidence="2" id="KW-1133">Transmembrane helix</keyword>
<proteinExistence type="predicted"/>
<dbReference type="HOGENOM" id="CLU_048915_1_0_1"/>
<evidence type="ECO:0000256" key="2">
    <source>
        <dbReference type="SAM" id="Phobius"/>
    </source>
</evidence>
<reference evidence="5" key="1">
    <citation type="journal article" date="2012" name="MBio">
        <title>Comparative genome analysis of Trichophyton rubrum and related dermatophytes reveals candidate genes involved in infection.</title>
        <authorList>
            <person name="Martinez D.A."/>
            <person name="Oliver B.G."/>
            <person name="Graeser Y."/>
            <person name="Goldberg J.M."/>
            <person name="Li W."/>
            <person name="Martinez-Rossi N.M."/>
            <person name="Monod M."/>
            <person name="Shelest E."/>
            <person name="Barton R.C."/>
            <person name="Birch E."/>
            <person name="Brakhage A.A."/>
            <person name="Chen Z."/>
            <person name="Gurr S.J."/>
            <person name="Heiman D."/>
            <person name="Heitman J."/>
            <person name="Kosti I."/>
            <person name="Rossi A."/>
            <person name="Saif S."/>
            <person name="Samalova M."/>
            <person name="Saunders C.W."/>
            <person name="Shea T."/>
            <person name="Summerbell R.C."/>
            <person name="Xu J."/>
            <person name="Young S."/>
            <person name="Zeng Q."/>
            <person name="Birren B.W."/>
            <person name="Cuomo C.A."/>
            <person name="White T.C."/>
        </authorList>
    </citation>
    <scope>NUCLEOTIDE SEQUENCE [LARGE SCALE GENOMIC DNA]</scope>
    <source>
        <strain evidence="5">ATCC MYA-4604 / CBS 118893</strain>
    </source>
</reference>
<keyword evidence="2" id="KW-0472">Membrane</keyword>
<dbReference type="GeneID" id="10028363"/>
<feature type="domain" description="Letm1 RBD" evidence="3">
    <location>
        <begin position="191"/>
        <end position="369"/>
    </location>
</feature>
<keyword evidence="1" id="KW-0496">Mitochondrion</keyword>
<dbReference type="eggNOG" id="ENOG502SD35">
    <property type="taxonomic scope" value="Eukaryota"/>
</dbReference>
<dbReference type="OrthoDB" id="73691at2759"/>
<dbReference type="InterPro" id="IPR033122">
    <property type="entry name" value="LETM1-like_RBD"/>
</dbReference>